<dbReference type="Pfam" id="PF14111">
    <property type="entry name" value="DUF4283"/>
    <property type="match status" value="1"/>
</dbReference>
<dbReference type="Proteomes" id="UP000288805">
    <property type="component" value="Unassembled WGS sequence"/>
</dbReference>
<protein>
    <submittedName>
        <fullName evidence="5">Proteinaceous RNase P 1, chloroplastic/mitochondrial</fullName>
    </submittedName>
</protein>
<evidence type="ECO:0000259" key="4">
    <source>
        <dbReference type="Pfam" id="PF16953"/>
    </source>
</evidence>
<dbReference type="PANTHER" id="PTHR46890:SF50">
    <property type="entry name" value="RNA-DIRECTED DNA POLYMERASE, EUKARYOTA, REVERSE TRANSCRIPTASE ZINC-BINDING DOMAIN PROTEIN-RELATED"/>
    <property type="match status" value="1"/>
</dbReference>
<name>A0A438ICA9_VITVI</name>
<evidence type="ECO:0000256" key="1">
    <source>
        <dbReference type="SAM" id="MobiDB-lite"/>
    </source>
</evidence>
<dbReference type="InterPro" id="IPR052343">
    <property type="entry name" value="Retrotransposon-Effector_Assoc"/>
</dbReference>
<reference evidence="5 6" key="1">
    <citation type="journal article" date="2018" name="PLoS Genet.">
        <title>Population sequencing reveals clonal diversity and ancestral inbreeding in the grapevine cultivar Chardonnay.</title>
        <authorList>
            <person name="Roach M.J."/>
            <person name="Johnson D.L."/>
            <person name="Bohlmann J."/>
            <person name="van Vuuren H.J."/>
            <person name="Jones S.J."/>
            <person name="Pretorius I.S."/>
            <person name="Schmidt S.A."/>
            <person name="Borneman A.R."/>
        </authorList>
    </citation>
    <scope>NUCLEOTIDE SEQUENCE [LARGE SCALE GENOMIC DNA]</scope>
    <source>
        <strain evidence="6">cv. Chardonnay</strain>
        <tissue evidence="5">Leaf</tissue>
    </source>
</reference>
<feature type="domain" description="Reverse transcriptase" evidence="2">
    <location>
        <begin position="938"/>
        <end position="1143"/>
    </location>
</feature>
<comment type="caution">
    <text evidence="5">The sequence shown here is derived from an EMBL/GenBank/DDBJ whole genome shotgun (WGS) entry which is preliminary data.</text>
</comment>
<dbReference type="Gene3D" id="3.60.10.10">
    <property type="entry name" value="Endonuclease/exonuclease/phosphatase"/>
    <property type="match status" value="1"/>
</dbReference>
<dbReference type="EMBL" id="QGNW01000122">
    <property type="protein sequence ID" value="RVW94314.1"/>
    <property type="molecule type" value="Genomic_DNA"/>
</dbReference>
<dbReference type="InterPro" id="IPR043502">
    <property type="entry name" value="DNA/RNA_pol_sf"/>
</dbReference>
<dbReference type="Gene3D" id="3.40.50.11980">
    <property type="match status" value="1"/>
</dbReference>
<evidence type="ECO:0000259" key="3">
    <source>
        <dbReference type="Pfam" id="PF14111"/>
    </source>
</evidence>
<feature type="domain" description="DUF4283" evidence="3">
    <location>
        <begin position="154"/>
        <end position="239"/>
    </location>
</feature>
<dbReference type="InterPro" id="IPR000477">
    <property type="entry name" value="RT_dom"/>
</dbReference>
<sequence length="1474" mass="168207">MATTMRPARRVESEASRVGKLRALQGGTNPLYTRRERREMGKGVERKRQVVYIGWGFQQSGWFFKVGGCGSGTKKVLYLLTESRRDKRGWTAMAEMVRQMEELVGRRTDLQEVRTVGKATPAKSYAEAVMRTNRNGLNAIKMKVTREEIAGNLQKLEHCLVASWKSNKKEEEDLERLGSLWANSWGLKGKLGLAKLERGRALLEFEDLREAHRVVSSGSRVMGGAHLGLDLWNPKTGCWVEEEMEQEAWVKIFGLPISLWSPVILKKIGEECGGFVEIDERTRSMGEIQWARILVKIRGDFRPSMLEIEVEEEVYTVALWWEIRPVVRQIFSVTENRRRNEVRGDLYSRAEKCVGKELVDAGIEELHLPVDGSVLQENGPGLVPGTNPWPGAPGLGLFRWKSGWVDRIKGPISEDPLLSWVPEEFRREQRDDGFSMTDRALAEEAKRYALISDPKGKRVMGTPILLSSNSDWAPEGESFDRPGGIEEELWGTSQHEANKNRDKVRGKEGNTGVSGSQDTENEKEELWEDCSLAKFSQFLGFSTEGLEKEILNFLIKIRKKREKIHSKELLEKSKFERELKRLECSVNYEGGNKQKETKIQEMSEGIVRSLGSGRFIEWRTLNAEGAAGGILICWDKRVLDILDWEEGQFSLSCRFKTTENGATWVFTGVYGPFTKVEREGMWEELGAIRGLWDDPWCLGGDFNITLFQQERSSQRRISSAMRRFAETVDDLELVDLPLQGGEFTWNGGLIIRQIKKKLKVWNKEVFGRLETNKASALQQVDFWDRVESERILTVEEAELKKEAKDSFKKWVLLEEAHWRQHSREIWLREGDRNTGFFHRMASAHRRNNAMDRIKADIGRIQVGCISQQEAESLEIPFAEIEIYSALMEMNGDKAPGPDGFTVSFWQNAWDFTKEEIMEIKAGLRILETLDLSACWGGLYKLLAKVLANRLKKVIGKVVSIAQNAFVMGRQILDASLIANEVLQKMGFGTKWVGWMWSCVSSAKFSILVNGVPTEFFPSIRGLRQGDPLSPYLFVMGMEVLDVLIRRAVEGGYLSGCNIRGGSRTSLNISHLFFADDTIVFCEASKEQVSHLSWILFWFEAASGLRINLAKSEIIPVGEVEEILEMAAELGCRVGSLPSHYLGLPLGVPNRATSMWDGVEERVRRRLALWKRQYISKGGRITLIKSTLASMPIYQMSIFRMPKSVAKRVEKTKEISYGEEENWREKFACEKDNLWKQVITTKYGQEDYGWRSKKASGAAEVGVWKEIMKESEWCWENLAFLVGKGSKIKFWKDSWCTDTPLSQCFNHLFVLAAHRDATIEEMWDQDSGQGDWNLVFVRDFNDWELDMVGELLHTLRGHRPSLEDDSVMWRQGRNGLFRVKEAYRGELIQEWLQWHGPFDAVVDGANLNDFIWLQLNSVVNCLRQISPSKQLPLVILHRSRVTGGPAQNPNNEKLIQSWKKSGALYATPAGSNDDW</sequence>
<feature type="compositionally biased region" description="Basic and acidic residues" evidence="1">
    <location>
        <begin position="496"/>
        <end position="508"/>
    </location>
</feature>
<dbReference type="InterPro" id="IPR036691">
    <property type="entry name" value="Endo/exonu/phosph_ase_sf"/>
</dbReference>
<proteinExistence type="predicted"/>
<dbReference type="InterPro" id="IPR025558">
    <property type="entry name" value="DUF4283"/>
</dbReference>
<dbReference type="InterPro" id="IPR031595">
    <property type="entry name" value="PRORP_C"/>
</dbReference>
<evidence type="ECO:0000259" key="2">
    <source>
        <dbReference type="Pfam" id="PF00078"/>
    </source>
</evidence>
<gene>
    <name evidence="5" type="primary">PRORP1_10</name>
    <name evidence="5" type="ORF">CK203_037855</name>
</gene>
<feature type="domain" description="PRORP" evidence="4">
    <location>
        <begin position="1387"/>
        <end position="1474"/>
    </location>
</feature>
<accession>A0A438ICA9</accession>
<dbReference type="Pfam" id="PF16953">
    <property type="entry name" value="PRORP"/>
    <property type="match status" value="1"/>
</dbReference>
<feature type="region of interest" description="Disordered" evidence="1">
    <location>
        <begin position="466"/>
        <end position="521"/>
    </location>
</feature>
<dbReference type="SUPFAM" id="SSF56219">
    <property type="entry name" value="DNase I-like"/>
    <property type="match status" value="1"/>
</dbReference>
<dbReference type="SUPFAM" id="SSF56672">
    <property type="entry name" value="DNA/RNA polymerases"/>
    <property type="match status" value="1"/>
</dbReference>
<dbReference type="CDD" id="cd01650">
    <property type="entry name" value="RT_nLTR_like"/>
    <property type="match status" value="1"/>
</dbReference>
<evidence type="ECO:0000313" key="6">
    <source>
        <dbReference type="Proteomes" id="UP000288805"/>
    </source>
</evidence>
<evidence type="ECO:0000313" key="5">
    <source>
        <dbReference type="EMBL" id="RVW94314.1"/>
    </source>
</evidence>
<organism evidence="5 6">
    <name type="scientific">Vitis vinifera</name>
    <name type="common">Grape</name>
    <dbReference type="NCBI Taxonomy" id="29760"/>
    <lineage>
        <taxon>Eukaryota</taxon>
        <taxon>Viridiplantae</taxon>
        <taxon>Streptophyta</taxon>
        <taxon>Embryophyta</taxon>
        <taxon>Tracheophyta</taxon>
        <taxon>Spermatophyta</taxon>
        <taxon>Magnoliopsida</taxon>
        <taxon>eudicotyledons</taxon>
        <taxon>Gunneridae</taxon>
        <taxon>Pentapetalae</taxon>
        <taxon>rosids</taxon>
        <taxon>Vitales</taxon>
        <taxon>Vitaceae</taxon>
        <taxon>Viteae</taxon>
        <taxon>Vitis</taxon>
    </lineage>
</organism>
<dbReference type="Pfam" id="PF00078">
    <property type="entry name" value="RVT_1"/>
    <property type="match status" value="1"/>
</dbReference>
<dbReference type="PANTHER" id="PTHR46890">
    <property type="entry name" value="NON-LTR RETROLELEMENT REVERSE TRANSCRIPTASE-LIKE PROTEIN-RELATED"/>
    <property type="match status" value="1"/>
</dbReference>